<evidence type="ECO:0000256" key="3">
    <source>
        <dbReference type="SAM" id="MobiDB-lite"/>
    </source>
</evidence>
<feature type="non-terminal residue" evidence="4">
    <location>
        <position position="1"/>
    </location>
</feature>
<dbReference type="InterPro" id="IPR011990">
    <property type="entry name" value="TPR-like_helical_dom_sf"/>
</dbReference>
<evidence type="ECO:0000256" key="1">
    <source>
        <dbReference type="ARBA" id="ARBA00022737"/>
    </source>
</evidence>
<feature type="region of interest" description="Disordered" evidence="3">
    <location>
        <begin position="199"/>
        <end position="229"/>
    </location>
</feature>
<gene>
    <name evidence="4" type="primary">PTCD1-L</name>
    <name evidence="4" type="ORF">Hamer_G012536</name>
</gene>
<organism evidence="4 5">
    <name type="scientific">Homarus americanus</name>
    <name type="common">American lobster</name>
    <dbReference type="NCBI Taxonomy" id="6706"/>
    <lineage>
        <taxon>Eukaryota</taxon>
        <taxon>Metazoa</taxon>
        <taxon>Ecdysozoa</taxon>
        <taxon>Arthropoda</taxon>
        <taxon>Crustacea</taxon>
        <taxon>Multicrustacea</taxon>
        <taxon>Malacostraca</taxon>
        <taxon>Eumalacostraca</taxon>
        <taxon>Eucarida</taxon>
        <taxon>Decapoda</taxon>
        <taxon>Pleocyemata</taxon>
        <taxon>Astacidea</taxon>
        <taxon>Nephropoidea</taxon>
        <taxon>Nephropidae</taxon>
        <taxon>Homarus</taxon>
    </lineage>
</organism>
<feature type="compositionally biased region" description="Basic and acidic residues" evidence="3">
    <location>
        <begin position="203"/>
        <end position="225"/>
    </location>
</feature>
<dbReference type="Proteomes" id="UP000747542">
    <property type="component" value="Unassembled WGS sequence"/>
</dbReference>
<sequence length="750" mass="85996">ISVHLKMYSLNLRVGKCHPLWQSAVCSPHWLRLISSTPVKADSKNKDDSDTFGSLASLSSCSEKKLSVKDTDKNYVKSLPKIQYNKKFFEIQEKNRDTQKVDSLKNYHLENTHEKWNAFKDAHYEEILKQSTDILQDDSEDDYYYFLKRLTSKKAAKNVIEKNWTPEEERQKQNTPLVAENEAIGGLKSSNVDEFGTVSPPKIDYEKEVGDEGDEREEKYQESKLKRSHRPQYYGQQMKNLCKERKLSEALKIFEEMPSVGAKPNDFCYQVLINACGRAGYTKKAFQLYNQMKKRGLKVQPVAYTGLFNACANSPWPLTDGLKRATGLREQLLEQGYIFNQTISHSMIKAFGRCGNINTAFQIVDDMIEQGLLVTTETINFLLQACITNKEIGFRHAIRVWRKLRELKLSPDIYSYNLLIRAISACSAGDPQLTSKLLEGNFCTSNKGTKEKRERKTITEKVIVVENKKEPLSSEPRNIPEEQNYGMIQVKREVQGDGVQNHVLPDLLGKRITSGTIIGLGPLDQPQDRLALLGGPSGILKQMSQDRVKPDLKTALLQSMKNIGLNPDTQFCNLLIRKRNFRQDMEGAKDVLQLMQEHHLLPDIATFGCLALGCRYLDNALDLLRDMDAANFRPNLEILTILVKNSLVRQEYFYTLEILKEMHQRNITPDELLLQYLEQGRTKARNTLLKMEGENADMKIKRRKLEGMKIFLLEYKKWLKTSQVKLSDHPWAQYRTELSDNVRTIGVSGT</sequence>
<dbReference type="InterPro" id="IPR002885">
    <property type="entry name" value="PPR_rpt"/>
</dbReference>
<protein>
    <submittedName>
        <fullName evidence="4">Pentatricopeptide repeat-containing protein 1-like</fullName>
    </submittedName>
</protein>
<evidence type="ECO:0000256" key="2">
    <source>
        <dbReference type="PROSITE-ProRule" id="PRU00708"/>
    </source>
</evidence>
<dbReference type="NCBIfam" id="TIGR00756">
    <property type="entry name" value="PPR"/>
    <property type="match status" value="3"/>
</dbReference>
<evidence type="ECO:0000313" key="5">
    <source>
        <dbReference type="Proteomes" id="UP000747542"/>
    </source>
</evidence>
<reference evidence="4" key="1">
    <citation type="journal article" date="2021" name="Sci. Adv.">
        <title>The American lobster genome reveals insights on longevity, neural, and immune adaptations.</title>
        <authorList>
            <person name="Polinski J.M."/>
            <person name="Zimin A.V."/>
            <person name="Clark K.F."/>
            <person name="Kohn A.B."/>
            <person name="Sadowski N."/>
            <person name="Timp W."/>
            <person name="Ptitsyn A."/>
            <person name="Khanna P."/>
            <person name="Romanova D.Y."/>
            <person name="Williams P."/>
            <person name="Greenwood S.J."/>
            <person name="Moroz L.L."/>
            <person name="Walt D.R."/>
            <person name="Bodnar A.G."/>
        </authorList>
    </citation>
    <scope>NUCLEOTIDE SEQUENCE</scope>
    <source>
        <strain evidence="4">GMGI-L3</strain>
    </source>
</reference>
<dbReference type="PROSITE" id="PS51375">
    <property type="entry name" value="PPR"/>
    <property type="match status" value="3"/>
</dbReference>
<feature type="repeat" description="PPR" evidence="2">
    <location>
        <begin position="340"/>
        <end position="374"/>
    </location>
</feature>
<accession>A0A8J5N0L4</accession>
<keyword evidence="5" id="KW-1185">Reference proteome</keyword>
<feature type="repeat" description="PPR" evidence="2">
    <location>
        <begin position="265"/>
        <end position="299"/>
    </location>
</feature>
<dbReference type="Pfam" id="PF13041">
    <property type="entry name" value="PPR_2"/>
    <property type="match status" value="1"/>
</dbReference>
<dbReference type="EMBL" id="JAHLQT010013238">
    <property type="protein sequence ID" value="KAG7170963.1"/>
    <property type="molecule type" value="Genomic_DNA"/>
</dbReference>
<name>A0A8J5N0L4_HOMAM</name>
<keyword evidence="1" id="KW-0677">Repeat</keyword>
<dbReference type="PANTHER" id="PTHR47447:SF23">
    <property type="entry name" value="PENTACOTRIPEPTIDE-REPEAT REGION OF PRORP DOMAIN-CONTAINING PROTEIN"/>
    <property type="match status" value="1"/>
</dbReference>
<dbReference type="Pfam" id="PF13812">
    <property type="entry name" value="PPR_3"/>
    <property type="match status" value="2"/>
</dbReference>
<dbReference type="Gene3D" id="1.25.40.10">
    <property type="entry name" value="Tetratricopeptide repeat domain"/>
    <property type="match status" value="3"/>
</dbReference>
<dbReference type="AlphaFoldDB" id="A0A8J5N0L4"/>
<comment type="caution">
    <text evidence="4">The sequence shown here is derived from an EMBL/GenBank/DDBJ whole genome shotgun (WGS) entry which is preliminary data.</text>
</comment>
<dbReference type="PANTHER" id="PTHR47447">
    <property type="entry name" value="OS03G0856100 PROTEIN"/>
    <property type="match status" value="1"/>
</dbReference>
<feature type="repeat" description="PPR" evidence="2">
    <location>
        <begin position="230"/>
        <end position="264"/>
    </location>
</feature>
<evidence type="ECO:0000313" key="4">
    <source>
        <dbReference type="EMBL" id="KAG7170963.1"/>
    </source>
</evidence>
<proteinExistence type="predicted"/>
<dbReference type="Pfam" id="PF01535">
    <property type="entry name" value="PPR"/>
    <property type="match status" value="1"/>
</dbReference>